<accession>W6MIR7</accession>
<keyword evidence="5" id="KW-1185">Reference proteome</keyword>
<dbReference type="GO" id="GO:0016314">
    <property type="term" value="F:phosphatidylinositol-3,4,5-trisphosphate 3-phosphatase activity"/>
    <property type="evidence" value="ECO:0007669"/>
    <property type="project" value="TreeGrafter"/>
</dbReference>
<evidence type="ECO:0000259" key="3">
    <source>
        <dbReference type="PROSITE" id="PS51181"/>
    </source>
</evidence>
<evidence type="ECO:0000256" key="1">
    <source>
        <dbReference type="ARBA" id="ARBA00022801"/>
    </source>
</evidence>
<dbReference type="OrthoDB" id="16692at2759"/>
<name>W6MIR7_9ASCO</name>
<dbReference type="Gene3D" id="3.90.190.10">
    <property type="entry name" value="Protein tyrosine phosphatase superfamily"/>
    <property type="match status" value="1"/>
</dbReference>
<dbReference type="PROSITE" id="PS51181">
    <property type="entry name" value="PPASE_TENSIN"/>
    <property type="match status" value="1"/>
</dbReference>
<evidence type="ECO:0000313" key="4">
    <source>
        <dbReference type="EMBL" id="CDK24277.1"/>
    </source>
</evidence>
<protein>
    <submittedName>
        <fullName evidence="4">Uncharacterized protein</fullName>
    </submittedName>
</protein>
<dbReference type="RefSeq" id="XP_022456294.1">
    <property type="nucleotide sequence ID" value="XM_022604757.1"/>
</dbReference>
<dbReference type="PANTHER" id="PTHR12305">
    <property type="entry name" value="PHOSPHATASE WITH HOMOLOGY TO TENSIN"/>
    <property type="match status" value="1"/>
</dbReference>
<feature type="domain" description="Tyrosine specific protein phosphatases" evidence="2">
    <location>
        <begin position="95"/>
        <end position="152"/>
    </location>
</feature>
<gene>
    <name evidence="4" type="ORF">KUCA_T00000237001</name>
</gene>
<feature type="domain" description="Phosphatase tensin-type" evidence="3">
    <location>
        <begin position="16"/>
        <end position="179"/>
    </location>
</feature>
<dbReference type="HOGENOM" id="CLU_020105_4_1_1"/>
<dbReference type="PROSITE" id="PS50056">
    <property type="entry name" value="TYR_PHOSPHATASE_2"/>
    <property type="match status" value="1"/>
</dbReference>
<dbReference type="InterPro" id="IPR000387">
    <property type="entry name" value="Tyr_Pase_dom"/>
</dbReference>
<dbReference type="Proteomes" id="UP000019384">
    <property type="component" value="Unassembled WGS sequence"/>
</dbReference>
<dbReference type="InterPro" id="IPR029023">
    <property type="entry name" value="Tensin_phosphatase"/>
</dbReference>
<proteinExistence type="predicted"/>
<dbReference type="STRING" id="1382522.W6MIR7"/>
<dbReference type="GO" id="GO:0005829">
    <property type="term" value="C:cytosol"/>
    <property type="evidence" value="ECO:0007669"/>
    <property type="project" value="TreeGrafter"/>
</dbReference>
<dbReference type="InterPro" id="IPR029021">
    <property type="entry name" value="Prot-tyrosine_phosphatase-like"/>
</dbReference>
<sequence length="345" mass="39316">MTVLETELIPDFFPKITDQLYVSAGLSVGFPDTLRRPSVEDARRQMERDGSENASWTLFDLRSEEDISLEMRAFEGSECLLVRYPSKDHEAIPFADLVAASTMLEDQIKRGNNVLVYCKNGKGRTGMLVCSYLVMFKGLSAEAAGQLFGQRRQIYGDCGVTIESQLRYIRYAEKIREMLGEFTRLSRIQSPRYSLKHIKLTPDPQNFGLWDSVTIGVYSYPANARDRLIYLAGIEYNRKDLAVEDQSILHIEIPLESSFQDQKVNLRFYRGNVLISLSSFWLNVLVEYLLVLKKTEVERIPRSRFEFSKHLDSTELDGYKGSRQKGIPVVQSVSIAMGIEFPSGS</sequence>
<dbReference type="InterPro" id="IPR000340">
    <property type="entry name" value="Dual-sp_phosphatase_cat-dom"/>
</dbReference>
<reference evidence="4" key="2">
    <citation type="submission" date="2014-02" db="EMBL/GenBank/DDBJ databases">
        <title>Complete DNA sequence of /Kuraishia capsulata/ illustrates novel genomic features among budding yeasts (/Saccharomycotina/).</title>
        <authorList>
            <person name="Morales L."/>
            <person name="Noel B."/>
            <person name="Porcel B."/>
            <person name="Marcet-Houben M."/>
            <person name="Hullo M-F."/>
            <person name="Sacerdot C."/>
            <person name="Tekaia F."/>
            <person name="Leh-Louis V."/>
            <person name="Despons L."/>
            <person name="Khanna V."/>
            <person name="Aury J-M."/>
            <person name="Barbe V."/>
            <person name="Couloux A."/>
            <person name="Labadie K."/>
            <person name="Pelletier E."/>
            <person name="Souciet J-L."/>
            <person name="Boekhout T."/>
            <person name="Gabaldon T."/>
            <person name="Wincker P."/>
            <person name="Dujon B."/>
        </authorList>
    </citation>
    <scope>NUCLEOTIDE SEQUENCE</scope>
    <source>
        <strain evidence="4">CBS 1993</strain>
    </source>
</reference>
<organism evidence="4 5">
    <name type="scientific">Kuraishia capsulata CBS 1993</name>
    <dbReference type="NCBI Taxonomy" id="1382522"/>
    <lineage>
        <taxon>Eukaryota</taxon>
        <taxon>Fungi</taxon>
        <taxon>Dikarya</taxon>
        <taxon>Ascomycota</taxon>
        <taxon>Saccharomycotina</taxon>
        <taxon>Pichiomycetes</taxon>
        <taxon>Pichiales</taxon>
        <taxon>Pichiaceae</taxon>
        <taxon>Kuraishia</taxon>
    </lineage>
</organism>
<dbReference type="EMBL" id="HG793125">
    <property type="protein sequence ID" value="CDK24277.1"/>
    <property type="molecule type" value="Genomic_DNA"/>
</dbReference>
<dbReference type="SUPFAM" id="SSF52799">
    <property type="entry name" value="(Phosphotyrosine protein) phosphatases II"/>
    <property type="match status" value="1"/>
</dbReference>
<dbReference type="AlphaFoldDB" id="W6MIR7"/>
<dbReference type="Pfam" id="PF00782">
    <property type="entry name" value="DSPc"/>
    <property type="match status" value="1"/>
</dbReference>
<dbReference type="GeneID" id="34517682"/>
<evidence type="ECO:0000259" key="2">
    <source>
        <dbReference type="PROSITE" id="PS50056"/>
    </source>
</evidence>
<dbReference type="InterPro" id="IPR051281">
    <property type="entry name" value="Dual-spec_lipid-protein_phosph"/>
</dbReference>
<keyword evidence="1" id="KW-0378">Hydrolase</keyword>
<evidence type="ECO:0000313" key="5">
    <source>
        <dbReference type="Proteomes" id="UP000019384"/>
    </source>
</evidence>
<reference evidence="4" key="1">
    <citation type="submission" date="2013-12" db="EMBL/GenBank/DDBJ databases">
        <authorList>
            <person name="Genoscope - CEA"/>
        </authorList>
    </citation>
    <scope>NUCLEOTIDE SEQUENCE</scope>
    <source>
        <strain evidence="4">CBS 1993</strain>
    </source>
</reference>